<dbReference type="KEGG" id="gbi:PG2T_13545"/>
<keyword evidence="5" id="KW-1185">Reference proteome</keyword>
<comment type="similarity">
    <text evidence="1">Belongs to the myoviridae tail sheath protein family.</text>
</comment>
<evidence type="ECO:0000259" key="3">
    <source>
        <dbReference type="Pfam" id="PF17482"/>
    </source>
</evidence>
<evidence type="ECO:0000313" key="5">
    <source>
        <dbReference type="Proteomes" id="UP000092952"/>
    </source>
</evidence>
<dbReference type="STRING" id="1810504.PG2T_13545"/>
<accession>A0A1B1YW29</accession>
<dbReference type="OrthoDB" id="5510653at2"/>
<dbReference type="Pfam" id="PF17482">
    <property type="entry name" value="Phage_sheath_1C"/>
    <property type="match status" value="1"/>
</dbReference>
<reference evidence="5" key="1">
    <citation type="submission" date="2016-03" db="EMBL/GenBank/DDBJ databases">
        <title>Complete genome sequence of Solimmundus cernigliae, representing a novel lineage of polycyclic aromatic hydrocarbon degraders within the Gammaproteobacteria.</title>
        <authorList>
            <person name="Singleton D.R."/>
            <person name="Dickey A.N."/>
            <person name="Scholl E.H."/>
            <person name="Wright F.A."/>
            <person name="Aitken M.D."/>
        </authorList>
    </citation>
    <scope>NUCLEOTIDE SEQUENCE [LARGE SCALE GENOMIC DNA]</scope>
    <source>
        <strain evidence="5">TR3.2</strain>
    </source>
</reference>
<feature type="domain" description="Tail sheath protein C-terminal" evidence="3">
    <location>
        <begin position="264"/>
        <end position="359"/>
    </location>
</feature>
<evidence type="ECO:0000256" key="1">
    <source>
        <dbReference type="ARBA" id="ARBA00008005"/>
    </source>
</evidence>
<evidence type="ECO:0000313" key="4">
    <source>
        <dbReference type="EMBL" id="ANX05100.1"/>
    </source>
</evidence>
<dbReference type="Proteomes" id="UP000092952">
    <property type="component" value="Chromosome"/>
</dbReference>
<dbReference type="AlphaFoldDB" id="A0A1B1YW29"/>
<evidence type="ECO:0000259" key="2">
    <source>
        <dbReference type="Pfam" id="PF04984"/>
    </source>
</evidence>
<feature type="domain" description="Tail sheath protein subtilisin-like" evidence="2">
    <location>
        <begin position="100"/>
        <end position="263"/>
    </location>
</feature>
<dbReference type="RefSeq" id="WP_068806601.1">
    <property type="nucleotide sequence ID" value="NZ_CP014671.1"/>
</dbReference>
<sequence>MEDSFAEQIIPGAYIRVQAEGLIAPKGIAFGNVAIVGTAAAAPGVTNALDTTHILSSLDDARALWAPSDPVATGALNLMRGIELLFRNGATTIYAQALAAGATTQNFSDALDELLKEDVNVLVIPELATATATTVIKSAVSSAETNARDVIGVIGSDAAGNAAPADIVAQANADKRLVLATPAIHGLDTDGSDVLLPGQYTAAAVAGLIASLAPQASPTNKTLPGVTRLGRKFGYGELKALVSGNVLALETRQGIRVVRGITTQGEAFAQITTRRIVDYAKTGIRQVSNPFVGRLNNERVRKALKGALDSFLSTMLFDEQLTGYTLDVTATRADEIAGRCVVNVAMQPTFSIDYIRVTLALS</sequence>
<organism evidence="4 5">
    <name type="scientific">Immundisolibacter cernigliae</name>
    <dbReference type="NCBI Taxonomy" id="1810504"/>
    <lineage>
        <taxon>Bacteria</taxon>
        <taxon>Pseudomonadati</taxon>
        <taxon>Pseudomonadota</taxon>
        <taxon>Gammaproteobacteria</taxon>
        <taxon>Immundisolibacterales</taxon>
        <taxon>Immundisolibacteraceae</taxon>
        <taxon>Immundisolibacter</taxon>
    </lineage>
</organism>
<proteinExistence type="inferred from homology"/>
<gene>
    <name evidence="4" type="ORF">PG2T_13545</name>
</gene>
<dbReference type="Pfam" id="PF04984">
    <property type="entry name" value="Phage_sheath_1"/>
    <property type="match status" value="1"/>
</dbReference>
<dbReference type="InterPro" id="IPR035089">
    <property type="entry name" value="Phage_sheath_subtilisin"/>
</dbReference>
<name>A0A1B1YW29_9GAMM</name>
<dbReference type="Gene3D" id="3.40.50.11790">
    <property type="match status" value="1"/>
</dbReference>
<dbReference type="InParanoid" id="A0A1B1YW29"/>
<protein>
    <submittedName>
        <fullName evidence="4">Phage tail sheath protein</fullName>
    </submittedName>
</protein>
<dbReference type="EMBL" id="CP014671">
    <property type="protein sequence ID" value="ANX05100.1"/>
    <property type="molecule type" value="Genomic_DNA"/>
</dbReference>
<dbReference type="InterPro" id="IPR020287">
    <property type="entry name" value="Tail_sheath_C"/>
</dbReference>
<dbReference type="Gene3D" id="3.30.1370.220">
    <property type="match status" value="1"/>
</dbReference>